<feature type="binding site" evidence="7">
    <location>
        <begin position="11"/>
        <end position="16"/>
    </location>
    <ligand>
        <name>ATP</name>
        <dbReference type="ChEBI" id="CHEBI:30616"/>
    </ligand>
</feature>
<dbReference type="HAMAP" id="MF_00109">
    <property type="entry name" value="Shikimate_kinase"/>
    <property type="match status" value="1"/>
</dbReference>
<feature type="binding site" evidence="7">
    <location>
        <position position="33"/>
    </location>
    <ligand>
        <name>substrate</name>
    </ligand>
</feature>
<dbReference type="SUPFAM" id="SSF52540">
    <property type="entry name" value="P-loop containing nucleoside triphosphate hydrolases"/>
    <property type="match status" value="1"/>
</dbReference>
<keyword evidence="6 7" id="KW-0057">Aromatic amino acid biosynthesis</keyword>
<dbReference type="RefSeq" id="WP_034638894.1">
    <property type="nucleotide sequence ID" value="NZ_CBCSJC010000005.1"/>
</dbReference>
<comment type="subcellular location">
    <subcellularLocation>
        <location evidence="7">Cytoplasm</location>
    </subcellularLocation>
</comment>
<dbReference type="PANTHER" id="PTHR21087:SF16">
    <property type="entry name" value="SHIKIMATE KINASE 1, CHLOROPLASTIC"/>
    <property type="match status" value="1"/>
</dbReference>
<evidence type="ECO:0000256" key="3">
    <source>
        <dbReference type="ARBA" id="ARBA00022741"/>
    </source>
</evidence>
<evidence type="ECO:0000256" key="1">
    <source>
        <dbReference type="ARBA" id="ARBA00022605"/>
    </source>
</evidence>
<keyword evidence="9" id="KW-1185">Reference proteome</keyword>
<dbReference type="OrthoDB" id="9800332at2"/>
<keyword evidence="7" id="KW-0479">Metal-binding</keyword>
<dbReference type="Gene3D" id="3.40.50.300">
    <property type="entry name" value="P-loop containing nucleotide triphosphate hydrolases"/>
    <property type="match status" value="1"/>
</dbReference>
<organism evidence="8 9">
    <name type="scientific">Bacillus manliponensis</name>
    <dbReference type="NCBI Taxonomy" id="574376"/>
    <lineage>
        <taxon>Bacteria</taxon>
        <taxon>Bacillati</taxon>
        <taxon>Bacillota</taxon>
        <taxon>Bacilli</taxon>
        <taxon>Bacillales</taxon>
        <taxon>Bacillaceae</taxon>
        <taxon>Bacillus</taxon>
        <taxon>Bacillus cereus group</taxon>
    </lineage>
</organism>
<dbReference type="Proteomes" id="UP000027822">
    <property type="component" value="Unassembled WGS sequence"/>
</dbReference>
<feature type="binding site" evidence="7">
    <location>
        <position position="15"/>
    </location>
    <ligand>
        <name>Mg(2+)</name>
        <dbReference type="ChEBI" id="CHEBI:18420"/>
    </ligand>
</feature>
<feature type="binding site" evidence="7">
    <location>
        <position position="116"/>
    </location>
    <ligand>
        <name>ATP</name>
        <dbReference type="ChEBI" id="CHEBI:30616"/>
    </ligand>
</feature>
<feature type="binding site" evidence="7">
    <location>
        <position position="134"/>
    </location>
    <ligand>
        <name>substrate</name>
    </ligand>
</feature>
<keyword evidence="1 7" id="KW-0028">Amino-acid biosynthesis</keyword>
<gene>
    <name evidence="7" type="primary">aroK</name>
    <name evidence="8" type="ORF">BAMA_22460</name>
</gene>
<comment type="catalytic activity">
    <reaction evidence="7">
        <text>shikimate + ATP = 3-phosphoshikimate + ADP + H(+)</text>
        <dbReference type="Rhea" id="RHEA:13121"/>
        <dbReference type="ChEBI" id="CHEBI:15378"/>
        <dbReference type="ChEBI" id="CHEBI:30616"/>
        <dbReference type="ChEBI" id="CHEBI:36208"/>
        <dbReference type="ChEBI" id="CHEBI:145989"/>
        <dbReference type="ChEBI" id="CHEBI:456216"/>
        <dbReference type="EC" id="2.7.1.71"/>
    </reaction>
</comment>
<sequence length="165" mass="18935">MKAIYITGFMGAGKTTVGKALSEVLDLPVIDTDQEIERKYGKIIRDIFAEEGENVFRQYESEMLQSVPTINTIITTGGGIVEKEINRSWMAKHGINIYLYCDPHVIAARLHEDITRPLFQKENIEAFIEKFKQREPLYEEATIKVNTTNKQVKDIVKEIKMKINV</sequence>
<dbReference type="GO" id="GO:0000287">
    <property type="term" value="F:magnesium ion binding"/>
    <property type="evidence" value="ECO:0007669"/>
    <property type="project" value="UniProtKB-UniRule"/>
</dbReference>
<dbReference type="UniPathway" id="UPA00053">
    <property type="reaction ID" value="UER00088"/>
</dbReference>
<dbReference type="InterPro" id="IPR031322">
    <property type="entry name" value="Shikimate/glucono_kinase"/>
</dbReference>
<comment type="cofactor">
    <cofactor evidence="7">
        <name>Mg(2+)</name>
        <dbReference type="ChEBI" id="CHEBI:18420"/>
    </cofactor>
    <text evidence="7">Binds 1 Mg(2+) ion per subunit.</text>
</comment>
<evidence type="ECO:0000256" key="5">
    <source>
        <dbReference type="ARBA" id="ARBA00022840"/>
    </source>
</evidence>
<dbReference type="CDD" id="cd00464">
    <property type="entry name" value="SK"/>
    <property type="match status" value="1"/>
</dbReference>
<dbReference type="GO" id="GO:0009423">
    <property type="term" value="P:chorismate biosynthetic process"/>
    <property type="evidence" value="ECO:0007669"/>
    <property type="project" value="UniProtKB-UniRule"/>
</dbReference>
<comment type="similarity">
    <text evidence="7">Belongs to the shikimate kinase family.</text>
</comment>
<keyword evidence="5 7" id="KW-0067">ATP-binding</keyword>
<comment type="pathway">
    <text evidence="7">Metabolic intermediate biosynthesis; chorismate biosynthesis; chorismate from D-erythrose 4-phosphate and phosphoenolpyruvate: step 5/7.</text>
</comment>
<dbReference type="PRINTS" id="PR01100">
    <property type="entry name" value="SHIKIMTKNASE"/>
</dbReference>
<keyword evidence="3 7" id="KW-0547">Nucleotide-binding</keyword>
<feature type="binding site" evidence="7">
    <location>
        <position position="78"/>
    </location>
    <ligand>
        <name>substrate</name>
    </ligand>
</feature>
<protein>
    <recommendedName>
        <fullName evidence="7">Shikimate kinase</fullName>
        <shortName evidence="7">SK</shortName>
        <ecNumber evidence="7">2.7.1.71</ecNumber>
    </recommendedName>
</protein>
<feature type="binding site" evidence="7">
    <location>
        <position position="57"/>
    </location>
    <ligand>
        <name>substrate</name>
    </ligand>
</feature>
<keyword evidence="2 7" id="KW-0808">Transferase</keyword>
<comment type="function">
    <text evidence="7">Catalyzes the specific phosphorylation of the 3-hydroxyl group of shikimic acid using ATP as a cosubstrate.</text>
</comment>
<dbReference type="EMBL" id="JOTN01000007">
    <property type="protein sequence ID" value="KEK19558.1"/>
    <property type="molecule type" value="Genomic_DNA"/>
</dbReference>
<dbReference type="GO" id="GO:0004765">
    <property type="term" value="F:shikimate kinase activity"/>
    <property type="evidence" value="ECO:0007669"/>
    <property type="project" value="UniProtKB-UniRule"/>
</dbReference>
<dbReference type="AlphaFoldDB" id="A0A073KB87"/>
<comment type="caution">
    <text evidence="8">The sequence shown here is derived from an EMBL/GenBank/DDBJ whole genome shotgun (WGS) entry which is preliminary data.</text>
</comment>
<dbReference type="eggNOG" id="COG0703">
    <property type="taxonomic scope" value="Bacteria"/>
</dbReference>
<keyword evidence="7" id="KW-0460">Magnesium</keyword>
<dbReference type="GO" id="GO:0009073">
    <property type="term" value="P:aromatic amino acid family biosynthetic process"/>
    <property type="evidence" value="ECO:0007669"/>
    <property type="project" value="UniProtKB-KW"/>
</dbReference>
<reference evidence="8 9" key="1">
    <citation type="submission" date="2014-06" db="EMBL/GenBank/DDBJ databases">
        <title>Draft genome sequence of Bacillus manliponensis JCM 15802 (MCCC 1A00708).</title>
        <authorList>
            <person name="Lai Q."/>
            <person name="Liu Y."/>
            <person name="Shao Z."/>
        </authorList>
    </citation>
    <scope>NUCLEOTIDE SEQUENCE [LARGE SCALE GENOMIC DNA]</scope>
    <source>
        <strain evidence="8 9">JCM 15802</strain>
    </source>
</reference>
<dbReference type="InterPro" id="IPR027417">
    <property type="entry name" value="P-loop_NTPase"/>
</dbReference>
<evidence type="ECO:0000256" key="4">
    <source>
        <dbReference type="ARBA" id="ARBA00022777"/>
    </source>
</evidence>
<dbReference type="GO" id="GO:0008652">
    <property type="term" value="P:amino acid biosynthetic process"/>
    <property type="evidence" value="ECO:0007669"/>
    <property type="project" value="UniProtKB-KW"/>
</dbReference>
<comment type="caution">
    <text evidence="7">Lacks conserved residue(s) required for the propagation of feature annotation.</text>
</comment>
<evidence type="ECO:0000313" key="8">
    <source>
        <dbReference type="EMBL" id="KEK19558.1"/>
    </source>
</evidence>
<dbReference type="STRING" id="574376.BAMA_22460"/>
<accession>A0A073KB87</accession>
<evidence type="ECO:0000313" key="9">
    <source>
        <dbReference type="Proteomes" id="UP000027822"/>
    </source>
</evidence>
<dbReference type="GO" id="GO:0005829">
    <property type="term" value="C:cytosol"/>
    <property type="evidence" value="ECO:0007669"/>
    <property type="project" value="TreeGrafter"/>
</dbReference>
<dbReference type="InterPro" id="IPR000623">
    <property type="entry name" value="Shikimate_kinase/TSH1"/>
</dbReference>
<evidence type="ECO:0000256" key="2">
    <source>
        <dbReference type="ARBA" id="ARBA00022679"/>
    </source>
</evidence>
<proteinExistence type="inferred from homology"/>
<evidence type="ECO:0000256" key="7">
    <source>
        <dbReference type="HAMAP-Rule" id="MF_00109"/>
    </source>
</evidence>
<dbReference type="Pfam" id="PF01202">
    <property type="entry name" value="SKI"/>
    <property type="match status" value="1"/>
</dbReference>
<comment type="subunit">
    <text evidence="7">Monomer.</text>
</comment>
<evidence type="ECO:0000256" key="6">
    <source>
        <dbReference type="ARBA" id="ARBA00023141"/>
    </source>
</evidence>
<dbReference type="PANTHER" id="PTHR21087">
    <property type="entry name" value="SHIKIMATE KINASE"/>
    <property type="match status" value="1"/>
</dbReference>
<keyword evidence="4 7" id="KW-0418">Kinase</keyword>
<name>A0A073KB87_9BACI</name>
<dbReference type="GO" id="GO:0005524">
    <property type="term" value="F:ATP binding"/>
    <property type="evidence" value="ECO:0007669"/>
    <property type="project" value="UniProtKB-UniRule"/>
</dbReference>
<keyword evidence="7" id="KW-0963">Cytoplasm</keyword>
<dbReference type="EC" id="2.7.1.71" evidence="7"/>